<keyword evidence="9" id="KW-1185">Reference proteome</keyword>
<dbReference type="GO" id="GO:0000166">
    <property type="term" value="F:nucleotide binding"/>
    <property type="evidence" value="ECO:0007669"/>
    <property type="project" value="UniProtKB-KW"/>
</dbReference>
<evidence type="ECO:0000256" key="6">
    <source>
        <dbReference type="ARBA" id="ARBA00049117"/>
    </source>
</evidence>
<name>A0AAJ3HTL9_PROHU</name>
<comment type="catalytic activity">
    <reaction evidence="6">
        <text>GTP + H2O = GDP + phosphate + H(+)</text>
        <dbReference type="Rhea" id="RHEA:19669"/>
        <dbReference type="ChEBI" id="CHEBI:15377"/>
        <dbReference type="ChEBI" id="CHEBI:15378"/>
        <dbReference type="ChEBI" id="CHEBI:37565"/>
        <dbReference type="ChEBI" id="CHEBI:43474"/>
        <dbReference type="ChEBI" id="CHEBI:58189"/>
    </reaction>
    <physiologicalReaction direction="left-to-right" evidence="6">
        <dbReference type="Rhea" id="RHEA:19670"/>
    </physiologicalReaction>
</comment>
<dbReference type="Gene3D" id="3.30.1220.10">
    <property type="entry name" value="CobW-like, C-terminal domain"/>
    <property type="match status" value="1"/>
</dbReference>
<evidence type="ECO:0000256" key="2">
    <source>
        <dbReference type="ARBA" id="ARBA00022801"/>
    </source>
</evidence>
<keyword evidence="3" id="KW-0143">Chaperone</keyword>
<accession>A0AAJ3HTL9</accession>
<dbReference type="PANTHER" id="PTHR13748:SF62">
    <property type="entry name" value="COBW DOMAIN-CONTAINING PROTEIN"/>
    <property type="match status" value="1"/>
</dbReference>
<dbReference type="Proteomes" id="UP000078250">
    <property type="component" value="Unassembled WGS sequence"/>
</dbReference>
<dbReference type="Gene3D" id="3.40.50.300">
    <property type="entry name" value="P-loop containing nucleotide triphosphate hydrolases"/>
    <property type="match status" value="1"/>
</dbReference>
<dbReference type="InterPro" id="IPR036627">
    <property type="entry name" value="CobW-likC_sf"/>
</dbReference>
<dbReference type="SMART" id="SM00833">
    <property type="entry name" value="CobW_C"/>
    <property type="match status" value="1"/>
</dbReference>
<evidence type="ECO:0000313" key="9">
    <source>
        <dbReference type="Proteomes" id="UP000078250"/>
    </source>
</evidence>
<dbReference type="FunFam" id="3.40.50.300:FF:000778">
    <property type="entry name" value="GTP-binding protein YjiA"/>
    <property type="match status" value="1"/>
</dbReference>
<dbReference type="SUPFAM" id="SSF52540">
    <property type="entry name" value="P-loop containing nucleoside triphosphate hydrolases"/>
    <property type="match status" value="1"/>
</dbReference>
<dbReference type="InterPro" id="IPR003495">
    <property type="entry name" value="CobW/HypB/UreG_nucleotide-bd"/>
</dbReference>
<organism evidence="8 9">
    <name type="scientific">Proteus hauseri ATCC 700826</name>
    <dbReference type="NCBI Taxonomy" id="1354271"/>
    <lineage>
        <taxon>Bacteria</taxon>
        <taxon>Pseudomonadati</taxon>
        <taxon>Pseudomonadota</taxon>
        <taxon>Gammaproteobacteria</taxon>
        <taxon>Enterobacterales</taxon>
        <taxon>Morganellaceae</taxon>
        <taxon>Proteus</taxon>
    </lineage>
</organism>
<evidence type="ECO:0000259" key="7">
    <source>
        <dbReference type="SMART" id="SM00833"/>
    </source>
</evidence>
<dbReference type="AlphaFoldDB" id="A0AAJ3HTL9"/>
<keyword evidence="1" id="KW-0547">Nucleotide-binding</keyword>
<sequence>MMEPIAVTILTGFLGSGKTTLLRHMLNEEHGYKIAVIENEFGEVPIDDEIIGDRATQIKTLTNGCICCSKSNELEDTLLDLCDSLDRGEIEFDRLVIECTGMADPGPITQTFFSHDIICQRYLLDGIITLVDNVHAQQQLDQFTIAQSQIGYADRILLTKTDVQPASQELLSRLRRINARAPVYTVINGQIDLGLLFNVKGFMLSDTLEVKQPLFRFQAEKQDDISSIVLKFDYPVELHQVSDVMEKLLLSFADNLLRYKGILNIKEQPNRLLFQGVQRLYSADWDRPWRDDEHRESILVFIGIQLPEDEIRASFDALMHSAENC</sequence>
<evidence type="ECO:0000256" key="4">
    <source>
        <dbReference type="ARBA" id="ARBA00034320"/>
    </source>
</evidence>
<dbReference type="InterPro" id="IPR027417">
    <property type="entry name" value="P-loop_NTPase"/>
</dbReference>
<dbReference type="NCBIfam" id="NF008578">
    <property type="entry name" value="PRK11537.1"/>
    <property type="match status" value="1"/>
</dbReference>
<feature type="domain" description="CobW C-terminal" evidence="7">
    <location>
        <begin position="225"/>
        <end position="319"/>
    </location>
</feature>
<dbReference type="PANTHER" id="PTHR13748">
    <property type="entry name" value="COBW-RELATED"/>
    <property type="match status" value="1"/>
</dbReference>
<comment type="caution">
    <text evidence="8">The sequence shown here is derived from an EMBL/GenBank/DDBJ whole genome shotgun (WGS) entry which is preliminary data.</text>
</comment>
<dbReference type="GO" id="GO:0016787">
    <property type="term" value="F:hydrolase activity"/>
    <property type="evidence" value="ECO:0007669"/>
    <property type="project" value="UniProtKB-KW"/>
</dbReference>
<comment type="function">
    <text evidence="5">Zinc chaperone that directly transfers zinc cofactor to target proteins, thereby activating them. Zinc is transferred from the CXCC motif in the GTPase domain to the zinc binding site in target proteins in a process requiring GTP hydrolysis.</text>
</comment>
<comment type="similarity">
    <text evidence="4">Belongs to the SIMIBI class G3E GTPase family. ZNG1 subfamily.</text>
</comment>
<evidence type="ECO:0000256" key="5">
    <source>
        <dbReference type="ARBA" id="ARBA00045658"/>
    </source>
</evidence>
<dbReference type="SUPFAM" id="SSF90002">
    <property type="entry name" value="Hypothetical protein YjiA, C-terminal domain"/>
    <property type="match status" value="1"/>
</dbReference>
<evidence type="ECO:0000313" key="8">
    <source>
        <dbReference type="EMBL" id="OAT48608.1"/>
    </source>
</evidence>
<dbReference type="Pfam" id="PF07683">
    <property type="entry name" value="CobW_C"/>
    <property type="match status" value="1"/>
</dbReference>
<dbReference type="GO" id="GO:0005737">
    <property type="term" value="C:cytoplasm"/>
    <property type="evidence" value="ECO:0007669"/>
    <property type="project" value="TreeGrafter"/>
</dbReference>
<evidence type="ECO:0000256" key="1">
    <source>
        <dbReference type="ARBA" id="ARBA00022741"/>
    </source>
</evidence>
<proteinExistence type="inferred from homology"/>
<reference evidence="8 9" key="1">
    <citation type="submission" date="2016-04" db="EMBL/GenBank/DDBJ databases">
        <title>ATOL: Assembling a taxonomically balanced genome-scale reconstruction of the evolutionary history of the Enterobacteriaceae.</title>
        <authorList>
            <person name="Plunkett G.III."/>
            <person name="Neeno-Eckwall E.C."/>
            <person name="Glasner J.D."/>
            <person name="Perna N.T."/>
        </authorList>
    </citation>
    <scope>NUCLEOTIDE SEQUENCE [LARGE SCALE GENOMIC DNA]</scope>
    <source>
        <strain evidence="8 9">ATCC 700826</strain>
    </source>
</reference>
<dbReference type="EMBL" id="LXEV01000016">
    <property type="protein sequence ID" value="OAT48608.1"/>
    <property type="molecule type" value="Genomic_DNA"/>
</dbReference>
<dbReference type="CDD" id="cd03112">
    <property type="entry name" value="CobW-like"/>
    <property type="match status" value="1"/>
</dbReference>
<protein>
    <submittedName>
        <fullName evidence="8">Metal chaperone/GTPase</fullName>
    </submittedName>
</protein>
<keyword evidence="2" id="KW-0378">Hydrolase</keyword>
<gene>
    <name evidence="8" type="ORF">M997_1070</name>
</gene>
<dbReference type="Pfam" id="PF02492">
    <property type="entry name" value="cobW"/>
    <property type="match status" value="1"/>
</dbReference>
<dbReference type="InterPro" id="IPR051316">
    <property type="entry name" value="Zinc-reg_GTPase_activator"/>
</dbReference>
<dbReference type="InterPro" id="IPR011629">
    <property type="entry name" value="CobW-like_C"/>
</dbReference>
<evidence type="ECO:0000256" key="3">
    <source>
        <dbReference type="ARBA" id="ARBA00023186"/>
    </source>
</evidence>